<dbReference type="eggNOG" id="ENOG502TIF5">
    <property type="taxonomic scope" value="Eukaryota"/>
</dbReference>
<keyword evidence="2" id="KW-1185">Reference proteome</keyword>
<sequence>MKSLDRPERNTPSSPNDIVSRKRQRTHPETVSEKKSRLHEIALKCEEDITPAYETSNDNLENESKSTDTSHLNISTKATPVPANETNPEFSYSRGILLKNFFHDLIEIDLDFHGNKFYIVGDSDAAKRINKKFSIMQKLGILVGCGLDCHFRMAHEEYRSHGHKKICNCITIRRSCAVCFFDSILSLIPRNLYAAESIILKNLNEGNENDIILKFYDFLKNIRGEVFLHIATMPIIWTTDDFTSKDESHVDIVDVRGRMKQCGEKQLRKLENERPGYTNILNHVWGLGPTQNFEQMMEMKFNEFKSI</sequence>
<proteinExistence type="predicted"/>
<feature type="region of interest" description="Disordered" evidence="1">
    <location>
        <begin position="52"/>
        <end position="85"/>
    </location>
</feature>
<accession>A0A1I7TK90</accession>
<feature type="region of interest" description="Disordered" evidence="1">
    <location>
        <begin position="1"/>
        <end position="37"/>
    </location>
</feature>
<name>A0A1I7TK90_9PELO</name>
<feature type="compositionally biased region" description="Polar residues" evidence="1">
    <location>
        <begin position="69"/>
        <end position="85"/>
    </location>
</feature>
<evidence type="ECO:0000313" key="2">
    <source>
        <dbReference type="Proteomes" id="UP000095282"/>
    </source>
</evidence>
<evidence type="ECO:0000313" key="3">
    <source>
        <dbReference type="WBParaSite" id="Csp11.Scaffold627.g6731.t1"/>
    </source>
</evidence>
<feature type="compositionally biased region" description="Basic and acidic residues" evidence="1">
    <location>
        <begin position="26"/>
        <end position="37"/>
    </location>
</feature>
<dbReference type="AlphaFoldDB" id="A0A1I7TK90"/>
<evidence type="ECO:0000256" key="1">
    <source>
        <dbReference type="SAM" id="MobiDB-lite"/>
    </source>
</evidence>
<organism evidence="2 3">
    <name type="scientific">Caenorhabditis tropicalis</name>
    <dbReference type="NCBI Taxonomy" id="1561998"/>
    <lineage>
        <taxon>Eukaryota</taxon>
        <taxon>Metazoa</taxon>
        <taxon>Ecdysozoa</taxon>
        <taxon>Nematoda</taxon>
        <taxon>Chromadorea</taxon>
        <taxon>Rhabditida</taxon>
        <taxon>Rhabditina</taxon>
        <taxon>Rhabditomorpha</taxon>
        <taxon>Rhabditoidea</taxon>
        <taxon>Rhabditidae</taxon>
        <taxon>Peloderinae</taxon>
        <taxon>Caenorhabditis</taxon>
    </lineage>
</organism>
<reference evidence="3" key="1">
    <citation type="submission" date="2016-11" db="UniProtKB">
        <authorList>
            <consortium name="WormBaseParasite"/>
        </authorList>
    </citation>
    <scope>IDENTIFICATION</scope>
</reference>
<dbReference type="WBParaSite" id="Csp11.Scaffold627.g6731.t1">
    <property type="protein sequence ID" value="Csp11.Scaffold627.g6731.t1"/>
    <property type="gene ID" value="Csp11.Scaffold627.g6731"/>
</dbReference>
<dbReference type="Proteomes" id="UP000095282">
    <property type="component" value="Unplaced"/>
</dbReference>
<protein>
    <submittedName>
        <fullName evidence="3">SGNH domain-containing protein</fullName>
    </submittedName>
</protein>